<feature type="region of interest" description="Disordered" evidence="1">
    <location>
        <begin position="1"/>
        <end position="37"/>
    </location>
</feature>
<evidence type="ECO:0000259" key="2">
    <source>
        <dbReference type="Pfam" id="PF10159"/>
    </source>
</evidence>
<evidence type="ECO:0000313" key="4">
    <source>
        <dbReference type="Proteomes" id="UP000198341"/>
    </source>
</evidence>
<feature type="compositionally biased region" description="Low complexity" evidence="1">
    <location>
        <begin position="120"/>
        <end position="129"/>
    </location>
</feature>
<dbReference type="PANTHER" id="PTHR14580:SF0">
    <property type="entry name" value="MULTIPLE MYELOMA TUMOR-ASSOCIATED PROTEIN 2"/>
    <property type="match status" value="1"/>
</dbReference>
<dbReference type="AlphaFoldDB" id="K8ECF8"/>
<dbReference type="GeneID" id="19017036"/>
<feature type="domain" description="Multiple myeloma tumor-associated protein 2-like N-terminal" evidence="2">
    <location>
        <begin position="9"/>
        <end position="93"/>
    </location>
</feature>
<dbReference type="EMBL" id="FO082276">
    <property type="protein sequence ID" value="CCO15624.1"/>
    <property type="molecule type" value="Genomic_DNA"/>
</dbReference>
<feature type="region of interest" description="Disordered" evidence="1">
    <location>
        <begin position="62"/>
        <end position="165"/>
    </location>
</feature>
<evidence type="ECO:0000313" key="3">
    <source>
        <dbReference type="EMBL" id="CCO15624.1"/>
    </source>
</evidence>
<evidence type="ECO:0000256" key="1">
    <source>
        <dbReference type="SAM" id="MobiDB-lite"/>
    </source>
</evidence>
<dbReference type="Proteomes" id="UP000198341">
    <property type="component" value="Chromosome 3"/>
</dbReference>
<dbReference type="RefSeq" id="XP_007514187.1">
    <property type="nucleotide sequence ID" value="XM_007514125.1"/>
</dbReference>
<proteinExistence type="predicted"/>
<dbReference type="InterPro" id="IPR019315">
    <property type="entry name" value="MMTA2_N"/>
</dbReference>
<accession>K8ECF8</accession>
<organism evidence="3 4">
    <name type="scientific">Bathycoccus prasinos</name>
    <dbReference type="NCBI Taxonomy" id="41875"/>
    <lineage>
        <taxon>Eukaryota</taxon>
        <taxon>Viridiplantae</taxon>
        <taxon>Chlorophyta</taxon>
        <taxon>Mamiellophyceae</taxon>
        <taxon>Mamiellales</taxon>
        <taxon>Bathycoccaceae</taxon>
        <taxon>Bathycoccus</taxon>
    </lineage>
</organism>
<reference evidence="3 4" key="1">
    <citation type="submission" date="2011-10" db="EMBL/GenBank/DDBJ databases">
        <authorList>
            <person name="Genoscope - CEA"/>
        </authorList>
    </citation>
    <scope>NUCLEOTIDE SEQUENCE [LARGE SCALE GENOMIC DNA]</scope>
    <source>
        <strain evidence="3 4">RCC 1105</strain>
    </source>
</reference>
<dbReference type="PANTHER" id="PTHR14580">
    <property type="entry name" value="MULTIPLE MYELOMA TUMOR-ASSOCIATED PROTEIN 2 FAMILY MEMBER"/>
    <property type="match status" value="1"/>
</dbReference>
<gene>
    <name evidence="3" type="ORF">Bathy03g04990</name>
</gene>
<sequence length="165" mass="19811">MDDGPARGGTRGGKDQFSWESVKNDTQHRENYLGHSVKASVGRWQRGKDLFWYAKERITDDDDLDEKDDEKRIKEEMNIIKEREEKERNEMLGIYSGNGKKRTRKKRKKEFRDDSDSDSDSTSSSSSSHSLKKKTTKRKRKEEKKRKQRKEKKERKRRREKEKKR</sequence>
<dbReference type="InterPro" id="IPR039207">
    <property type="entry name" value="MMTAG2-like"/>
</dbReference>
<feature type="compositionally biased region" description="Basic residues" evidence="1">
    <location>
        <begin position="99"/>
        <end position="109"/>
    </location>
</feature>
<dbReference type="OrthoDB" id="5390672at2759"/>
<feature type="compositionally biased region" description="Basic residues" evidence="1">
    <location>
        <begin position="130"/>
        <end position="165"/>
    </location>
</feature>
<protein>
    <recommendedName>
        <fullName evidence="2">Multiple myeloma tumor-associated protein 2-like N-terminal domain-containing protein</fullName>
    </recommendedName>
</protein>
<dbReference type="Pfam" id="PF10159">
    <property type="entry name" value="MMtag"/>
    <property type="match status" value="1"/>
</dbReference>
<feature type="compositionally biased region" description="Basic and acidic residues" evidence="1">
    <location>
        <begin position="22"/>
        <end position="32"/>
    </location>
</feature>
<dbReference type="eggNOG" id="KOG4520">
    <property type="taxonomic scope" value="Eukaryota"/>
</dbReference>
<feature type="compositionally biased region" description="Gly residues" evidence="1">
    <location>
        <begin position="1"/>
        <end position="11"/>
    </location>
</feature>
<feature type="compositionally biased region" description="Basic and acidic residues" evidence="1">
    <location>
        <begin position="69"/>
        <end position="90"/>
    </location>
</feature>
<name>K8ECF8_9CHLO</name>
<keyword evidence="4" id="KW-1185">Reference proteome</keyword>
<dbReference type="KEGG" id="bpg:Bathy03g04990"/>